<keyword evidence="5" id="KW-1185">Reference proteome</keyword>
<dbReference type="SUPFAM" id="SSF53448">
    <property type="entry name" value="Nucleotide-diphospho-sugar transferases"/>
    <property type="match status" value="1"/>
</dbReference>
<dbReference type="Proteomes" id="UP001432202">
    <property type="component" value="Chromosome"/>
</dbReference>
<evidence type="ECO:0000259" key="3">
    <source>
        <dbReference type="Pfam" id="PF25087"/>
    </source>
</evidence>
<comment type="similarity">
    <text evidence="1">Belongs to the transferase hexapeptide repeat family.</text>
</comment>
<dbReference type="SUPFAM" id="SSF51161">
    <property type="entry name" value="Trimeric LpxA-like enzymes"/>
    <property type="match status" value="1"/>
</dbReference>
<organism evidence="4 5">
    <name type="scientific">Sulfolobus tengchongensis</name>
    <dbReference type="NCBI Taxonomy" id="207809"/>
    <lineage>
        <taxon>Archaea</taxon>
        <taxon>Thermoproteota</taxon>
        <taxon>Thermoprotei</taxon>
        <taxon>Sulfolobales</taxon>
        <taxon>Sulfolobaceae</taxon>
        <taxon>Sulfolobus</taxon>
    </lineage>
</organism>
<proteinExistence type="inferred from homology"/>
<feature type="domain" description="Mannose-1-phosphate guanyltransferase C-terminal" evidence="3">
    <location>
        <begin position="250"/>
        <end position="357"/>
    </location>
</feature>
<name>A0AAX4L009_9CREN</name>
<feature type="domain" description="Nucleotidyl transferase" evidence="2">
    <location>
        <begin position="4"/>
        <end position="226"/>
    </location>
</feature>
<dbReference type="EMBL" id="CP146016">
    <property type="protein sequence ID" value="WWQ60042.1"/>
    <property type="molecule type" value="Genomic_DNA"/>
</dbReference>
<accession>A0AAX4L009</accession>
<protein>
    <submittedName>
        <fullName evidence="4">NDP-sugar synthase</fullName>
    </submittedName>
</protein>
<dbReference type="PANTHER" id="PTHR22572">
    <property type="entry name" value="SUGAR-1-PHOSPHATE GUANYL TRANSFERASE"/>
    <property type="match status" value="1"/>
</dbReference>
<dbReference type="InterPro" id="IPR011004">
    <property type="entry name" value="Trimer_LpxA-like_sf"/>
</dbReference>
<dbReference type="InterPro" id="IPR050486">
    <property type="entry name" value="Mannose-1P_guanyltransferase"/>
</dbReference>
<evidence type="ECO:0000259" key="2">
    <source>
        <dbReference type="Pfam" id="PF00483"/>
    </source>
</evidence>
<dbReference type="AlphaFoldDB" id="A0AAX4L009"/>
<sequence>MVSAIILAGGYATRLRPLSLTKPKALFPLLNKPILAYILETLYDANITDIYLSLRVMADKIIDYLKGIKMADKIKIEVENEPLGDAGPLRILSEKYNLDDDVLVIYGDIYSEIDVKSLLDFYYKKGCDAVIVGTEVQDPRRYGVLYTENDILVELIEKPKKPISNLINGGIYIFKKKLFQNIKIPSSISRDFLPELLKSKCIAVYKYRGLWADIGLPDDYLRLNFELLVQKYPKGYIDPSARVNENSTLIPPYYIGPNDVIKEEAYISSNTILGNDVEIGKGTYISESILMNKVKVKEYTYITGSIIAEKCKIGKWNHVLDGSILGEEVITNDGILLNRRTIILPNKEVNDSVYDTGRIIL</sequence>
<dbReference type="Pfam" id="PF00483">
    <property type="entry name" value="NTP_transferase"/>
    <property type="match status" value="1"/>
</dbReference>
<reference evidence="4 5" key="1">
    <citation type="submission" date="2024-02" db="EMBL/GenBank/DDBJ databases">
        <title>STSV induces naive adaptation in Sulfolobus.</title>
        <authorList>
            <person name="Xiang X."/>
            <person name="Song M."/>
        </authorList>
    </citation>
    <scope>NUCLEOTIDE SEQUENCE [LARGE SCALE GENOMIC DNA]</scope>
    <source>
        <strain evidence="4 5">RT2</strain>
    </source>
</reference>
<dbReference type="InterPro" id="IPR029044">
    <property type="entry name" value="Nucleotide-diphossugar_trans"/>
</dbReference>
<dbReference type="CDD" id="cd04181">
    <property type="entry name" value="NTP_transferase"/>
    <property type="match status" value="1"/>
</dbReference>
<evidence type="ECO:0000313" key="5">
    <source>
        <dbReference type="Proteomes" id="UP001432202"/>
    </source>
</evidence>
<dbReference type="InterPro" id="IPR005835">
    <property type="entry name" value="NTP_transferase_dom"/>
</dbReference>
<dbReference type="Pfam" id="PF25087">
    <property type="entry name" value="GMPPB_C"/>
    <property type="match status" value="1"/>
</dbReference>
<dbReference type="GeneID" id="89337378"/>
<gene>
    <name evidence="4" type="ORF">V6M85_11375</name>
</gene>
<dbReference type="Gene3D" id="2.160.10.10">
    <property type="entry name" value="Hexapeptide repeat proteins"/>
    <property type="match status" value="1"/>
</dbReference>
<evidence type="ECO:0000313" key="4">
    <source>
        <dbReference type="EMBL" id="WWQ60042.1"/>
    </source>
</evidence>
<dbReference type="Gene3D" id="3.90.550.10">
    <property type="entry name" value="Spore Coat Polysaccharide Biosynthesis Protein SpsA, Chain A"/>
    <property type="match status" value="1"/>
</dbReference>
<dbReference type="RefSeq" id="WP_338600135.1">
    <property type="nucleotide sequence ID" value="NZ_CP146016.1"/>
</dbReference>
<dbReference type="InterPro" id="IPR056729">
    <property type="entry name" value="GMPPB_C"/>
</dbReference>
<evidence type="ECO:0000256" key="1">
    <source>
        <dbReference type="ARBA" id="ARBA00007274"/>
    </source>
</evidence>